<dbReference type="GO" id="GO:0005886">
    <property type="term" value="C:plasma membrane"/>
    <property type="evidence" value="ECO:0007669"/>
    <property type="project" value="UniProtKB-SubCell"/>
</dbReference>
<organism evidence="14 15">
    <name type="scientific">Geotrypetes seraphini</name>
    <name type="common">Gaboon caecilian</name>
    <name type="synonym">Caecilia seraphini</name>
    <dbReference type="NCBI Taxonomy" id="260995"/>
    <lineage>
        <taxon>Eukaryota</taxon>
        <taxon>Metazoa</taxon>
        <taxon>Chordata</taxon>
        <taxon>Craniata</taxon>
        <taxon>Vertebrata</taxon>
        <taxon>Euteleostomi</taxon>
        <taxon>Amphibia</taxon>
        <taxon>Gymnophiona</taxon>
        <taxon>Geotrypetes</taxon>
    </lineage>
</organism>
<keyword evidence="3" id="KW-1003">Cell membrane</keyword>
<keyword evidence="8 12" id="KW-0472">Membrane</keyword>
<keyword evidence="6 12" id="KW-1133">Transmembrane helix</keyword>
<evidence type="ECO:0000256" key="1">
    <source>
        <dbReference type="ARBA" id="ARBA00004651"/>
    </source>
</evidence>
<dbReference type="Gene3D" id="2.10.50.30">
    <property type="entry name" value="GPCR, family 3, nine cysteines domain"/>
    <property type="match status" value="1"/>
</dbReference>
<comment type="similarity">
    <text evidence="2">Belongs to the G-protein coupled receptor 3 family.</text>
</comment>
<dbReference type="Pfam" id="PF01094">
    <property type="entry name" value="ANF_receptor"/>
    <property type="match status" value="1"/>
</dbReference>
<dbReference type="RefSeq" id="XP_033771436.1">
    <property type="nucleotide sequence ID" value="XM_033915545.1"/>
</dbReference>
<feature type="transmembrane region" description="Helical" evidence="12">
    <location>
        <begin position="759"/>
        <end position="779"/>
    </location>
</feature>
<dbReference type="Gene3D" id="3.40.50.2300">
    <property type="match status" value="1"/>
</dbReference>
<dbReference type="PRINTS" id="PR01535">
    <property type="entry name" value="VOMERONASL2R"/>
</dbReference>
<dbReference type="InterPro" id="IPR004073">
    <property type="entry name" value="GPCR_3_vmron_rcpt_2"/>
</dbReference>
<name>A0A6P8P7F6_GEOSA</name>
<feature type="transmembrane region" description="Helical" evidence="12">
    <location>
        <begin position="602"/>
        <end position="623"/>
    </location>
</feature>
<evidence type="ECO:0000256" key="9">
    <source>
        <dbReference type="ARBA" id="ARBA00023170"/>
    </source>
</evidence>
<dbReference type="AlphaFoldDB" id="A0A6P8P7F6"/>
<evidence type="ECO:0000256" key="7">
    <source>
        <dbReference type="ARBA" id="ARBA00023040"/>
    </source>
</evidence>
<evidence type="ECO:0000256" key="5">
    <source>
        <dbReference type="ARBA" id="ARBA00022729"/>
    </source>
</evidence>
<dbReference type="InterPro" id="IPR017978">
    <property type="entry name" value="GPCR_3_C"/>
</dbReference>
<dbReference type="InterPro" id="IPR001828">
    <property type="entry name" value="ANF_lig-bd_rcpt"/>
</dbReference>
<keyword evidence="14" id="KW-1185">Reference proteome</keyword>
<dbReference type="PROSITE" id="PS50259">
    <property type="entry name" value="G_PROTEIN_RECEP_F3_4"/>
    <property type="match status" value="1"/>
</dbReference>
<dbReference type="Pfam" id="PF07562">
    <property type="entry name" value="NCD3G"/>
    <property type="match status" value="1"/>
</dbReference>
<dbReference type="InterPro" id="IPR000068">
    <property type="entry name" value="GPCR_3_Ca_sens_rcpt-rel"/>
</dbReference>
<evidence type="ECO:0000256" key="8">
    <source>
        <dbReference type="ARBA" id="ARBA00023136"/>
    </source>
</evidence>
<dbReference type="OrthoDB" id="5984008at2759"/>
<accession>A0A6P8P7F6</accession>
<dbReference type="InterPro" id="IPR028082">
    <property type="entry name" value="Peripla_BP_I"/>
</dbReference>
<keyword evidence="11" id="KW-0807">Transducer</keyword>
<dbReference type="InParanoid" id="A0A6P8P7F6"/>
<dbReference type="InterPro" id="IPR038550">
    <property type="entry name" value="GPCR_3_9-Cys_sf"/>
</dbReference>
<evidence type="ECO:0000256" key="11">
    <source>
        <dbReference type="ARBA" id="ARBA00023224"/>
    </source>
</evidence>
<evidence type="ECO:0000313" key="14">
    <source>
        <dbReference type="Proteomes" id="UP000515159"/>
    </source>
</evidence>
<evidence type="ECO:0000256" key="10">
    <source>
        <dbReference type="ARBA" id="ARBA00023180"/>
    </source>
</evidence>
<keyword evidence="4 12" id="KW-0812">Transmembrane</keyword>
<feature type="domain" description="G-protein coupled receptors family 3 profile" evidence="13">
    <location>
        <begin position="565"/>
        <end position="829"/>
    </location>
</feature>
<evidence type="ECO:0000259" key="13">
    <source>
        <dbReference type="PROSITE" id="PS50259"/>
    </source>
</evidence>
<dbReference type="CDD" id="cd15283">
    <property type="entry name" value="7tmC_V2R_pheromone"/>
    <property type="match status" value="1"/>
</dbReference>
<evidence type="ECO:0000256" key="3">
    <source>
        <dbReference type="ARBA" id="ARBA00022475"/>
    </source>
</evidence>
<evidence type="ECO:0000313" key="15">
    <source>
        <dbReference type="RefSeq" id="XP_033771436.1"/>
    </source>
</evidence>
<keyword evidence="9" id="KW-0675">Receptor</keyword>
<dbReference type="InterPro" id="IPR017979">
    <property type="entry name" value="GPCR_3_CS"/>
</dbReference>
<dbReference type="InterPro" id="IPR011500">
    <property type="entry name" value="GPCR_3_9-Cys_dom"/>
</dbReference>
<feature type="transmembrane region" description="Helical" evidence="12">
    <location>
        <begin position="565"/>
        <end position="590"/>
    </location>
</feature>
<dbReference type="PANTHER" id="PTHR24061">
    <property type="entry name" value="CALCIUM-SENSING RECEPTOR-RELATED"/>
    <property type="match status" value="1"/>
</dbReference>
<dbReference type="Pfam" id="PF00003">
    <property type="entry name" value="7tm_3"/>
    <property type="match status" value="1"/>
</dbReference>
<keyword evidence="7" id="KW-0297">G-protein coupled receptor</keyword>
<reference evidence="15" key="1">
    <citation type="submission" date="2025-08" db="UniProtKB">
        <authorList>
            <consortium name="RefSeq"/>
        </authorList>
    </citation>
    <scope>IDENTIFICATION</scope>
</reference>
<feature type="transmembrane region" description="Helical" evidence="12">
    <location>
        <begin position="724"/>
        <end position="747"/>
    </location>
</feature>
<dbReference type="SUPFAM" id="SSF53822">
    <property type="entry name" value="Periplasmic binding protein-like I"/>
    <property type="match status" value="1"/>
</dbReference>
<dbReference type="KEGG" id="gsh:117346142"/>
<sequence>MPISLMEDDQTVQHIKTFINTYFKQNPYSDTNPLITWEAFKASLRGEFISLASHKHKLEKSALTDLENQISTLENKFSITKDPLQYNTLCHLKYQYNSILSKQAGMQIFTTEAVYYAEGNKSGKLLASYLKRKKHKIQIPAIQNSDDITVTSFTEILTEFQTFYEKLYQSDSPSVSSSLSSFLQGIEKPNWSATDVHILEKPITLEELQIALKQLPSHKSPGADGIPAEFYKIFQNDLIHHLHQLFQFLTPENVINSRFSEAIITVLPKPNKNLALVSYISPNLYMSDPVQYPYFYRTVPNELHLCAGIGKLLKYFGWKWVTIFSTDDESSMKALQILKEGIKRNGGCIALHQTFPHQRAITRSELLKIHRANKPSTVNIYYYNKGKILQLSYLQDLERNVKSAQVFITIVELHHYLRNLHFKNGLGEEMYLDENGDLATGYDILNFYIHSDRTLKYKVVGHYDPYAPPGQDFTIDEKAILWERSFTQTPPQFRCSPSCHPGYRKLIREGEPVCCYDCIQCADGEISNQTDMDTCTTCPDDQWSNQKRDACIPKVITFLSFEEPLGIVLTSINMLFFLITAVILGIFIYYRDTPIVRANNRHISYILLISLMLCFLCSLLFIGHPEDITCILRQSTFGITFSIALSSILAKTITVVTAFQATKIGSKLQKWMGSRVSNSIVLSCSLIQTVLCLAWLCTAPPFAYSNMRSEIGTILIECNEGSVIAFYCVLCYLGFLAGVSFIIAFLARNLPDSFNEAKYITFSMLVFCSVWISFIPTYLSAKGKYMVAVEIFAILASSTGLLGCIFFPKCYIILLRPEKNSKKYVTKNVIT</sequence>
<evidence type="ECO:0000256" key="4">
    <source>
        <dbReference type="ARBA" id="ARBA00022692"/>
    </source>
</evidence>
<dbReference type="Proteomes" id="UP000515159">
    <property type="component" value="Chromosome 12"/>
</dbReference>
<evidence type="ECO:0000256" key="12">
    <source>
        <dbReference type="SAM" id="Phobius"/>
    </source>
</evidence>
<feature type="transmembrane region" description="Helical" evidence="12">
    <location>
        <begin position="680"/>
        <end position="704"/>
    </location>
</feature>
<evidence type="ECO:0000256" key="2">
    <source>
        <dbReference type="ARBA" id="ARBA00007242"/>
    </source>
</evidence>
<gene>
    <name evidence="15" type="primary">LOC117346142</name>
</gene>
<feature type="transmembrane region" description="Helical" evidence="12">
    <location>
        <begin position="791"/>
        <end position="814"/>
    </location>
</feature>
<proteinExistence type="inferred from homology"/>
<feature type="transmembrane region" description="Helical" evidence="12">
    <location>
        <begin position="635"/>
        <end position="659"/>
    </location>
</feature>
<protein>
    <submittedName>
        <fullName evidence="15">Extracellular calcium-sensing receptor-like</fullName>
    </submittedName>
</protein>
<evidence type="ECO:0000256" key="6">
    <source>
        <dbReference type="ARBA" id="ARBA00022989"/>
    </source>
</evidence>
<dbReference type="FunFam" id="2.10.50.30:FF:000002">
    <property type="entry name" value="Vomeronasal 2 receptor, h1"/>
    <property type="match status" value="1"/>
</dbReference>
<dbReference type="PROSITE" id="PS00981">
    <property type="entry name" value="G_PROTEIN_RECEP_F3_3"/>
    <property type="match status" value="1"/>
</dbReference>
<keyword evidence="5" id="KW-0732">Signal</keyword>
<dbReference type="GeneID" id="117346142"/>
<dbReference type="PANTHER" id="PTHR24061:SF599">
    <property type="entry name" value="G-PROTEIN COUPLED RECEPTORS FAMILY 3 PROFILE DOMAIN-CONTAINING PROTEIN"/>
    <property type="match status" value="1"/>
</dbReference>
<comment type="subcellular location">
    <subcellularLocation>
        <location evidence="1">Cell membrane</location>
        <topology evidence="1">Multi-pass membrane protein</topology>
    </subcellularLocation>
</comment>
<dbReference type="GO" id="GO:0004930">
    <property type="term" value="F:G protein-coupled receptor activity"/>
    <property type="evidence" value="ECO:0007669"/>
    <property type="project" value="UniProtKB-KW"/>
</dbReference>
<keyword evidence="10" id="KW-0325">Glycoprotein</keyword>